<name>A0ABM5Z9T1_9BURK</name>
<dbReference type="EMBL" id="CP013236">
    <property type="protein sequence ID" value="AMP15628.1"/>
    <property type="molecule type" value="Genomic_DNA"/>
</dbReference>
<gene>
    <name evidence="1" type="ORF">CPter291_3393</name>
</gene>
<dbReference type="Proteomes" id="UP000074914">
    <property type="component" value="Chromosome"/>
</dbReference>
<proteinExistence type="predicted"/>
<keyword evidence="2" id="KW-1185">Reference proteome</keyword>
<sequence>MWRRKRTSLETSTPQKKPVFPVCEQGFACIAHKAINKSVCFLQKIFML</sequence>
<protein>
    <submittedName>
        <fullName evidence="1">Uncharacterized protein</fullName>
    </submittedName>
</protein>
<accession>A0ABM5Z9T1</accession>
<reference evidence="1 2" key="1">
    <citation type="submission" date="2015-11" db="EMBL/GenBank/DDBJ databases">
        <title>Exploring the genomic traits of fungus-feeding bacterial genus Collimonas.</title>
        <authorList>
            <person name="Song C."/>
            <person name="Schmidt R."/>
            <person name="de Jager V."/>
            <person name="Krzyzanowska D."/>
            <person name="Jongedijk E."/>
            <person name="Cankar K."/>
            <person name="Beekwilder J."/>
            <person name="van Veen A."/>
            <person name="de Boer W."/>
            <person name="van Veen J.A."/>
            <person name="Garbeva P."/>
        </authorList>
    </citation>
    <scope>NUCLEOTIDE SEQUENCE [LARGE SCALE GENOMIC DNA]</scope>
    <source>
        <strain evidence="1 2">Ter291</strain>
    </source>
</reference>
<organism evidence="1 2">
    <name type="scientific">Collimonas pratensis</name>
    <dbReference type="NCBI Taxonomy" id="279113"/>
    <lineage>
        <taxon>Bacteria</taxon>
        <taxon>Pseudomonadati</taxon>
        <taxon>Pseudomonadota</taxon>
        <taxon>Betaproteobacteria</taxon>
        <taxon>Burkholderiales</taxon>
        <taxon>Oxalobacteraceae</taxon>
        <taxon>Collimonas</taxon>
    </lineage>
</organism>
<evidence type="ECO:0000313" key="1">
    <source>
        <dbReference type="EMBL" id="AMP15628.1"/>
    </source>
</evidence>
<evidence type="ECO:0000313" key="2">
    <source>
        <dbReference type="Proteomes" id="UP000074914"/>
    </source>
</evidence>